<gene>
    <name evidence="7" type="ORF">GM920_00580</name>
</gene>
<dbReference type="CDD" id="cd02966">
    <property type="entry name" value="TlpA_like_family"/>
    <property type="match status" value="1"/>
</dbReference>
<feature type="signal peptide" evidence="5">
    <location>
        <begin position="1"/>
        <end position="31"/>
    </location>
</feature>
<dbReference type="InterPro" id="IPR050553">
    <property type="entry name" value="Thioredoxin_ResA/DsbE_sf"/>
</dbReference>
<comment type="caution">
    <text evidence="7">The sequence shown here is derived from an EMBL/GenBank/DDBJ whole genome shotgun (WGS) entry which is preliminary data.</text>
</comment>
<protein>
    <submittedName>
        <fullName evidence="7">Redoxin family protein</fullName>
    </submittedName>
</protein>
<evidence type="ECO:0000256" key="2">
    <source>
        <dbReference type="ARBA" id="ARBA00022748"/>
    </source>
</evidence>
<proteinExistence type="predicted"/>
<dbReference type="InterPro" id="IPR017937">
    <property type="entry name" value="Thioredoxin_CS"/>
</dbReference>
<evidence type="ECO:0000256" key="5">
    <source>
        <dbReference type="SAM" id="SignalP"/>
    </source>
</evidence>
<organism evidence="7 8">
    <name type="scientific">Pedobacter gandavensis</name>
    <dbReference type="NCBI Taxonomy" id="2679963"/>
    <lineage>
        <taxon>Bacteria</taxon>
        <taxon>Pseudomonadati</taxon>
        <taxon>Bacteroidota</taxon>
        <taxon>Sphingobacteriia</taxon>
        <taxon>Sphingobacteriales</taxon>
        <taxon>Sphingobacteriaceae</taxon>
        <taxon>Pedobacter</taxon>
    </lineage>
</organism>
<comment type="subcellular location">
    <subcellularLocation>
        <location evidence="1">Cell envelope</location>
    </subcellularLocation>
</comment>
<evidence type="ECO:0000256" key="3">
    <source>
        <dbReference type="ARBA" id="ARBA00023157"/>
    </source>
</evidence>
<keyword evidence="2" id="KW-0201">Cytochrome c-type biogenesis</keyword>
<dbReference type="InterPro" id="IPR013766">
    <property type="entry name" value="Thioredoxin_domain"/>
</dbReference>
<reference evidence="7 8" key="1">
    <citation type="submission" date="2019-11" db="EMBL/GenBank/DDBJ databases">
        <title>Description of Pedobacter sp. LMG 31462T.</title>
        <authorList>
            <person name="Carlier A."/>
            <person name="Qi S."/>
            <person name="Vandamme P."/>
        </authorList>
    </citation>
    <scope>NUCLEOTIDE SEQUENCE [LARGE SCALE GENOMIC DNA]</scope>
    <source>
        <strain evidence="7 8">LMG 31462</strain>
    </source>
</reference>
<keyword evidence="4" id="KW-0676">Redox-active center</keyword>
<evidence type="ECO:0000256" key="1">
    <source>
        <dbReference type="ARBA" id="ARBA00004196"/>
    </source>
</evidence>
<evidence type="ECO:0000259" key="6">
    <source>
        <dbReference type="PROSITE" id="PS51352"/>
    </source>
</evidence>
<keyword evidence="3" id="KW-1015">Disulfide bond</keyword>
<dbReference type="InterPro" id="IPR036249">
    <property type="entry name" value="Thioredoxin-like_sf"/>
</dbReference>
<dbReference type="PANTHER" id="PTHR42852:SF6">
    <property type="entry name" value="THIOL:DISULFIDE INTERCHANGE PROTEIN DSBE"/>
    <property type="match status" value="1"/>
</dbReference>
<name>A0ABR6EQ72_9SPHI</name>
<dbReference type="PROSITE" id="PS00194">
    <property type="entry name" value="THIOREDOXIN_1"/>
    <property type="match status" value="1"/>
</dbReference>
<feature type="chain" id="PRO_5046739303" evidence="5">
    <location>
        <begin position="32"/>
        <end position="601"/>
    </location>
</feature>
<dbReference type="EMBL" id="WNXC01000001">
    <property type="protein sequence ID" value="MBB2147393.1"/>
    <property type="molecule type" value="Genomic_DNA"/>
</dbReference>
<evidence type="ECO:0000313" key="7">
    <source>
        <dbReference type="EMBL" id="MBB2147393.1"/>
    </source>
</evidence>
<feature type="domain" description="Thioredoxin" evidence="6">
    <location>
        <begin position="455"/>
        <end position="598"/>
    </location>
</feature>
<dbReference type="InterPro" id="IPR013740">
    <property type="entry name" value="Redoxin"/>
</dbReference>
<dbReference type="Proteomes" id="UP000636110">
    <property type="component" value="Unassembled WGS sequence"/>
</dbReference>
<dbReference type="Gene3D" id="3.40.30.10">
    <property type="entry name" value="Glutaredoxin"/>
    <property type="match status" value="1"/>
</dbReference>
<dbReference type="PANTHER" id="PTHR42852">
    <property type="entry name" value="THIOL:DISULFIDE INTERCHANGE PROTEIN DSBE"/>
    <property type="match status" value="1"/>
</dbReference>
<dbReference type="SUPFAM" id="SSF52833">
    <property type="entry name" value="Thioredoxin-like"/>
    <property type="match status" value="1"/>
</dbReference>
<dbReference type="PROSITE" id="PS51352">
    <property type="entry name" value="THIOREDOXIN_2"/>
    <property type="match status" value="1"/>
</dbReference>
<sequence length="601" mass="68068">MNRIKNRNMKQYIKVFTIAFLCQILAISAFAQSEMLNLTGLLTQKKHAEIVVWSNIAGKKSMVTSYVLNPENSRFFLGIPFRPEASYQLQVTIMKMGHLRLERDFVANFPLQLKPNQNVQLSLNPAEFDGKTSKGMVIQKQVPKPQTASVSGKLVDWKLGGELLIEKVVEGRLEKVAGFIVEKEQPYFTFLMPVQSPGFYYLSTTRWKKRLYLKPNDQIVLNVDGQFAVKTDWVKTTAENKILADWTTLIFPVTGYGYNLEQRSKAIVDSAAFSSGYQALQLKIKAFLQQTNSSNAAFNQQFKTVVRMDNSLIALRSMLYQGGKKHLFWLPAKEYANVPMQYTEILDQNKVTSVDLLQLGEGNEYLNLAAKFSLNGLDEAKRAKLGDAGKLQVMMAAVPSETLKSYLLKSQLEEFNVVNYSEFKAAFLPFAKYAKPASVKKKYDNVLHQFAPDTAFIGKSAYDFVLQDVNGKPASMKDFKGKVVLIDVWATWCGPCKAQMPFLKEVEEAYKGNDNIVFIGISVDAESAKQKWLDMIKEKELHGVQLIDFSGKSFAQKYKINAIPRFLLIDKQGNWVEVRCPLPEDKVKLKTYINQELNKGV</sequence>
<keyword evidence="5" id="KW-0732">Signal</keyword>
<keyword evidence="8" id="KW-1185">Reference proteome</keyword>
<evidence type="ECO:0000256" key="4">
    <source>
        <dbReference type="ARBA" id="ARBA00023284"/>
    </source>
</evidence>
<evidence type="ECO:0000313" key="8">
    <source>
        <dbReference type="Proteomes" id="UP000636110"/>
    </source>
</evidence>
<accession>A0ABR6EQ72</accession>
<dbReference type="Pfam" id="PF08534">
    <property type="entry name" value="Redoxin"/>
    <property type="match status" value="1"/>
</dbReference>